<dbReference type="InterPro" id="IPR000086">
    <property type="entry name" value="NUDIX_hydrolase_dom"/>
</dbReference>
<dbReference type="PROSITE" id="PS51462">
    <property type="entry name" value="NUDIX"/>
    <property type="match status" value="1"/>
</dbReference>
<dbReference type="OrthoDB" id="9802805at2"/>
<name>A0A2T1AL81_TRISK</name>
<dbReference type="RefSeq" id="WP_106162439.1">
    <property type="nucleotide sequence ID" value="NZ_PVUF01000002.1"/>
</dbReference>
<comment type="cofactor">
    <cofactor evidence="2">
        <name>Mg(2+)</name>
        <dbReference type="ChEBI" id="CHEBI:18420"/>
    </cofactor>
</comment>
<dbReference type="PANTHER" id="PTHR12992:SF11">
    <property type="entry name" value="MITOCHONDRIAL COENZYME A DIPHOSPHATASE NUDT8"/>
    <property type="match status" value="1"/>
</dbReference>
<feature type="domain" description="Nudix hydrolase" evidence="7">
    <location>
        <begin position="36"/>
        <end position="172"/>
    </location>
</feature>
<dbReference type="SUPFAM" id="SSF55811">
    <property type="entry name" value="Nudix"/>
    <property type="match status" value="1"/>
</dbReference>
<dbReference type="GO" id="GO:0046872">
    <property type="term" value="F:metal ion binding"/>
    <property type="evidence" value="ECO:0007669"/>
    <property type="project" value="UniProtKB-KW"/>
</dbReference>
<keyword evidence="5" id="KW-0460">Magnesium</keyword>
<keyword evidence="4" id="KW-0378">Hydrolase</keyword>
<dbReference type="NCBIfam" id="NF007980">
    <property type="entry name" value="PRK10707.1"/>
    <property type="match status" value="1"/>
</dbReference>
<evidence type="ECO:0000313" key="8">
    <source>
        <dbReference type="EMBL" id="PRZ49366.1"/>
    </source>
</evidence>
<dbReference type="CDD" id="cd03426">
    <property type="entry name" value="NUDIX_CoAse_Nudt7"/>
    <property type="match status" value="1"/>
</dbReference>
<accession>A0A2T1AL81</accession>
<evidence type="ECO:0000313" key="9">
    <source>
        <dbReference type="Proteomes" id="UP000237718"/>
    </source>
</evidence>
<reference evidence="8 9" key="1">
    <citation type="submission" date="2018-03" db="EMBL/GenBank/DDBJ databases">
        <title>Genomic Encyclopedia of Archaeal and Bacterial Type Strains, Phase II (KMG-II): from individual species to whole genera.</title>
        <authorList>
            <person name="Goeker M."/>
        </authorList>
    </citation>
    <scope>NUCLEOTIDE SEQUENCE [LARGE SCALE GENOMIC DNA]</scope>
    <source>
        <strain evidence="8 9">DSM 25328</strain>
    </source>
</reference>
<organism evidence="8 9">
    <name type="scientific">Tritonibacter scottomollicae</name>
    <name type="common">Epibacterium scottomollicae</name>
    <dbReference type="NCBI Taxonomy" id="483013"/>
    <lineage>
        <taxon>Bacteria</taxon>
        <taxon>Pseudomonadati</taxon>
        <taxon>Pseudomonadota</taxon>
        <taxon>Alphaproteobacteria</taxon>
        <taxon>Rhodobacterales</taxon>
        <taxon>Paracoccaceae</taxon>
        <taxon>Tritonibacter</taxon>
    </lineage>
</organism>
<dbReference type="EMBL" id="PVUF01000002">
    <property type="protein sequence ID" value="PRZ49366.1"/>
    <property type="molecule type" value="Genomic_DNA"/>
</dbReference>
<dbReference type="PANTHER" id="PTHR12992">
    <property type="entry name" value="NUDIX HYDROLASE"/>
    <property type="match status" value="1"/>
</dbReference>
<dbReference type="InterPro" id="IPR015797">
    <property type="entry name" value="NUDIX_hydrolase-like_dom_sf"/>
</dbReference>
<evidence type="ECO:0000256" key="2">
    <source>
        <dbReference type="ARBA" id="ARBA00001946"/>
    </source>
</evidence>
<protein>
    <submittedName>
        <fullName evidence="8">8-oxo-dGTP pyrophosphatase MutT (NUDIX family)</fullName>
    </submittedName>
</protein>
<evidence type="ECO:0000256" key="5">
    <source>
        <dbReference type="ARBA" id="ARBA00022842"/>
    </source>
</evidence>
<gene>
    <name evidence="8" type="ORF">CLV89_102108</name>
</gene>
<comment type="caution">
    <text evidence="8">The sequence shown here is derived from an EMBL/GenBank/DDBJ whole genome shotgun (WGS) entry which is preliminary data.</text>
</comment>
<evidence type="ECO:0000259" key="7">
    <source>
        <dbReference type="PROSITE" id="PS51462"/>
    </source>
</evidence>
<keyword evidence="6" id="KW-0464">Manganese</keyword>
<proteinExistence type="predicted"/>
<keyword evidence="3" id="KW-0479">Metal-binding</keyword>
<dbReference type="Proteomes" id="UP000237718">
    <property type="component" value="Unassembled WGS sequence"/>
</dbReference>
<evidence type="ECO:0000256" key="4">
    <source>
        <dbReference type="ARBA" id="ARBA00022801"/>
    </source>
</evidence>
<comment type="cofactor">
    <cofactor evidence="1">
        <name>Mn(2+)</name>
        <dbReference type="ChEBI" id="CHEBI:29035"/>
    </cofactor>
</comment>
<dbReference type="Gene3D" id="3.90.79.10">
    <property type="entry name" value="Nucleoside Triphosphate Pyrophosphohydrolase"/>
    <property type="match status" value="1"/>
</dbReference>
<evidence type="ECO:0000256" key="3">
    <source>
        <dbReference type="ARBA" id="ARBA00022723"/>
    </source>
</evidence>
<dbReference type="Pfam" id="PF00293">
    <property type="entry name" value="NUDIX"/>
    <property type="match status" value="1"/>
</dbReference>
<dbReference type="InterPro" id="IPR045121">
    <property type="entry name" value="CoAse"/>
</dbReference>
<sequence length="199" mass="22154">MSALAAKITKALTRNPEATSDFDLNPGTVLPVERELRSAGVLIGIETFDTVPQVILTKRSSALKHHPGQIAFPGGKVDAGDRDVTDAALREAWEEIALPRDLPRILGQLPAHETVTGFQVTPVVALIERPFEVRAEVGEVAEVFRAPLAHVLDIERYQIQSRRWRKTRRHYFTVPFGPYYIWGATARMLRGFASMLDAT</sequence>
<dbReference type="GO" id="GO:0010945">
    <property type="term" value="F:coenzyme A diphosphatase activity"/>
    <property type="evidence" value="ECO:0007669"/>
    <property type="project" value="InterPro"/>
</dbReference>
<dbReference type="AlphaFoldDB" id="A0A2T1AL81"/>
<evidence type="ECO:0000256" key="6">
    <source>
        <dbReference type="ARBA" id="ARBA00023211"/>
    </source>
</evidence>
<evidence type="ECO:0000256" key="1">
    <source>
        <dbReference type="ARBA" id="ARBA00001936"/>
    </source>
</evidence>